<dbReference type="CDD" id="cd05402">
    <property type="entry name" value="NT_PAP_TUTase"/>
    <property type="match status" value="1"/>
</dbReference>
<name>A0A317SL01_9PEZI</name>
<dbReference type="Pfam" id="PF22600">
    <property type="entry name" value="MTPAP-like_central"/>
    <property type="match status" value="1"/>
</dbReference>
<dbReference type="SUPFAM" id="SSF81631">
    <property type="entry name" value="PAP/OAS1 substrate-binding domain"/>
    <property type="match status" value="1"/>
</dbReference>
<dbReference type="GO" id="GO:0003729">
    <property type="term" value="F:mRNA binding"/>
    <property type="evidence" value="ECO:0007669"/>
    <property type="project" value="TreeGrafter"/>
</dbReference>
<dbReference type="EMBL" id="PYWC01000052">
    <property type="protein sequence ID" value="PWW75094.1"/>
    <property type="molecule type" value="Genomic_DNA"/>
</dbReference>
<feature type="compositionally biased region" description="Basic and acidic residues" evidence="1">
    <location>
        <begin position="440"/>
        <end position="476"/>
    </location>
</feature>
<dbReference type="InterPro" id="IPR043519">
    <property type="entry name" value="NT_sf"/>
</dbReference>
<dbReference type="STRING" id="42249.A0A317SL01"/>
<dbReference type="PANTHER" id="PTHR23092">
    <property type="entry name" value="POLY(A) RNA POLYMERASE"/>
    <property type="match status" value="1"/>
</dbReference>
<dbReference type="OrthoDB" id="273917at2759"/>
<comment type="caution">
    <text evidence="3">The sequence shown here is derived from an EMBL/GenBank/DDBJ whole genome shotgun (WGS) entry which is preliminary data.</text>
</comment>
<dbReference type="SUPFAM" id="SSF81301">
    <property type="entry name" value="Nucleotidyltransferase"/>
    <property type="match status" value="1"/>
</dbReference>
<proteinExistence type="predicted"/>
<dbReference type="AlphaFoldDB" id="A0A317SL01"/>
<dbReference type="PANTHER" id="PTHR23092:SF52">
    <property type="entry name" value="POLY(A) RNA POLYMERASE CID12"/>
    <property type="match status" value="1"/>
</dbReference>
<dbReference type="InterPro" id="IPR054708">
    <property type="entry name" value="MTPAP-like_central"/>
</dbReference>
<evidence type="ECO:0000313" key="3">
    <source>
        <dbReference type="EMBL" id="PWW75094.1"/>
    </source>
</evidence>
<gene>
    <name evidence="3" type="ORF">C7212DRAFT_297838</name>
</gene>
<dbReference type="Gene3D" id="1.10.1410.10">
    <property type="match status" value="1"/>
</dbReference>
<feature type="region of interest" description="Disordered" evidence="1">
    <location>
        <begin position="360"/>
        <end position="493"/>
    </location>
</feature>
<evidence type="ECO:0000313" key="4">
    <source>
        <dbReference type="Proteomes" id="UP000246991"/>
    </source>
</evidence>
<protein>
    <recommendedName>
        <fullName evidence="2">Poly(A) RNA polymerase mitochondrial-like central palm domain-containing protein</fullName>
    </recommendedName>
</protein>
<dbReference type="GO" id="GO:0010605">
    <property type="term" value="P:negative regulation of macromolecule metabolic process"/>
    <property type="evidence" value="ECO:0007669"/>
    <property type="project" value="UniProtKB-ARBA"/>
</dbReference>
<dbReference type="GO" id="GO:0005634">
    <property type="term" value="C:nucleus"/>
    <property type="evidence" value="ECO:0007669"/>
    <property type="project" value="TreeGrafter"/>
</dbReference>
<accession>A0A317SL01</accession>
<reference evidence="3 4" key="1">
    <citation type="submission" date="2018-03" db="EMBL/GenBank/DDBJ databases">
        <title>Genomes of Pezizomycetes fungi and the evolution of truffles.</title>
        <authorList>
            <person name="Murat C."/>
            <person name="Payen T."/>
            <person name="Noel B."/>
            <person name="Kuo A."/>
            <person name="Martin F.M."/>
        </authorList>
    </citation>
    <scope>NUCLEOTIDE SEQUENCE [LARGE SCALE GENOMIC DNA]</scope>
    <source>
        <strain evidence="3">091103-1</strain>
    </source>
</reference>
<dbReference type="Gene3D" id="3.30.460.10">
    <property type="entry name" value="Beta Polymerase, domain 2"/>
    <property type="match status" value="1"/>
</dbReference>
<dbReference type="Proteomes" id="UP000246991">
    <property type="component" value="Unassembled WGS sequence"/>
</dbReference>
<sequence>MVDRLASFAARLCLTAEIITRRSASIQRQKQVVQSVWPKALCYPIGSFRTGTGLKDSDADLLVSIPEQGDERSCVLAAAACMKEAIINHRIAEPQSCSVIVGARVPILTYMDGNETSPLKFDISFQRENAVKNTEYLVEKFDERPFMRDLVIIMKYWLREKQMNEVYEGGLGSYAVSLTVIGFFNFKRRTLSRAEYQAFITGSRYNMFVQYLEFWTGWKYKQDSMIPDPGIISRKTRDKQKGRPLMLRIMDPTDPANGVSMASYRIGKVIGGMAKLKRRIQDLSGTPAEKARFLKEKIHQGRNNHAMNLKMHKRIRKLEKKKNLTKAAQKSLARLKEKHEEFITRRPGFAAELARADHLLKGTGGPEQDLPGPKHGLGHDTSMINPREENMQPPTPGESATTKSQNDERPAPIENEGKSFEELEREAKHAATIARKREKREKILQKRAEKKAEKEKKAQRRMETEMNRLKKEEESANTRPKASKKVIEQEAMN</sequence>
<dbReference type="InterPro" id="IPR045862">
    <property type="entry name" value="Trf4-like"/>
</dbReference>
<feature type="domain" description="Poly(A) RNA polymerase mitochondrial-like central palm" evidence="2">
    <location>
        <begin position="7"/>
        <end position="137"/>
    </location>
</feature>
<evidence type="ECO:0000259" key="2">
    <source>
        <dbReference type="Pfam" id="PF22600"/>
    </source>
</evidence>
<dbReference type="GO" id="GO:1990817">
    <property type="term" value="F:poly(A) RNA polymerase activity"/>
    <property type="evidence" value="ECO:0007669"/>
    <property type="project" value="InterPro"/>
</dbReference>
<keyword evidence="4" id="KW-1185">Reference proteome</keyword>
<organism evidence="3 4">
    <name type="scientific">Tuber magnatum</name>
    <name type="common">white Piedmont truffle</name>
    <dbReference type="NCBI Taxonomy" id="42249"/>
    <lineage>
        <taxon>Eukaryota</taxon>
        <taxon>Fungi</taxon>
        <taxon>Dikarya</taxon>
        <taxon>Ascomycota</taxon>
        <taxon>Pezizomycotina</taxon>
        <taxon>Pezizomycetes</taxon>
        <taxon>Pezizales</taxon>
        <taxon>Tuberaceae</taxon>
        <taxon>Tuber</taxon>
    </lineage>
</organism>
<feature type="compositionally biased region" description="Basic and acidic residues" evidence="1">
    <location>
        <begin position="405"/>
        <end position="429"/>
    </location>
</feature>
<evidence type="ECO:0000256" key="1">
    <source>
        <dbReference type="SAM" id="MobiDB-lite"/>
    </source>
</evidence>